<feature type="chain" id="PRO_5022974180" evidence="1">
    <location>
        <begin position="19"/>
        <end position="626"/>
    </location>
</feature>
<evidence type="ECO:0000313" key="3">
    <source>
        <dbReference type="EMBL" id="QCW99523.1"/>
    </source>
</evidence>
<name>A0A5B7SS97_9FLAO</name>
<organism evidence="3 4">
    <name type="scientific">Aggregatimonas sangjinii</name>
    <dbReference type="NCBI Taxonomy" id="2583587"/>
    <lineage>
        <taxon>Bacteria</taxon>
        <taxon>Pseudomonadati</taxon>
        <taxon>Bacteroidota</taxon>
        <taxon>Flavobacteriia</taxon>
        <taxon>Flavobacteriales</taxon>
        <taxon>Flavobacteriaceae</taxon>
        <taxon>Aggregatimonas</taxon>
    </lineage>
</organism>
<dbReference type="PANTHER" id="PTHR43751">
    <property type="entry name" value="SULFATASE"/>
    <property type="match status" value="1"/>
</dbReference>
<evidence type="ECO:0000259" key="2">
    <source>
        <dbReference type="Pfam" id="PF00884"/>
    </source>
</evidence>
<dbReference type="RefSeq" id="WP_138851876.1">
    <property type="nucleotide sequence ID" value="NZ_CP040710.1"/>
</dbReference>
<dbReference type="AlphaFoldDB" id="A0A5B7SS97"/>
<dbReference type="InterPro" id="IPR017850">
    <property type="entry name" value="Alkaline_phosphatase_core_sf"/>
</dbReference>
<gene>
    <name evidence="3" type="ORF">FGM00_05145</name>
</gene>
<dbReference type="KEGG" id="asag:FGM00_05145"/>
<dbReference type="Pfam" id="PF00884">
    <property type="entry name" value="Sulfatase"/>
    <property type="match status" value="1"/>
</dbReference>
<dbReference type="OrthoDB" id="9789742at2"/>
<dbReference type="Proteomes" id="UP000310017">
    <property type="component" value="Chromosome"/>
</dbReference>
<keyword evidence="4" id="KW-1185">Reference proteome</keyword>
<evidence type="ECO:0000313" key="4">
    <source>
        <dbReference type="Proteomes" id="UP000310017"/>
    </source>
</evidence>
<dbReference type="InterPro" id="IPR000917">
    <property type="entry name" value="Sulfatase_N"/>
</dbReference>
<feature type="domain" description="Sulfatase N-terminal" evidence="2">
    <location>
        <begin position="22"/>
        <end position="308"/>
    </location>
</feature>
<dbReference type="InterPro" id="IPR052701">
    <property type="entry name" value="GAG_Ulvan_Degrading_Sulfatases"/>
</dbReference>
<dbReference type="Gene3D" id="3.40.720.10">
    <property type="entry name" value="Alkaline Phosphatase, subunit A"/>
    <property type="match status" value="1"/>
</dbReference>
<accession>A0A5B7SS97</accession>
<evidence type="ECO:0000256" key="1">
    <source>
        <dbReference type="SAM" id="SignalP"/>
    </source>
</evidence>
<dbReference type="PANTHER" id="PTHR43751:SF1">
    <property type="entry name" value="SULFATASE ATSG-RELATED"/>
    <property type="match status" value="1"/>
</dbReference>
<dbReference type="CDD" id="cd16027">
    <property type="entry name" value="SGSH"/>
    <property type="match status" value="1"/>
</dbReference>
<dbReference type="SUPFAM" id="SSF53649">
    <property type="entry name" value="Alkaline phosphatase-like"/>
    <property type="match status" value="1"/>
</dbReference>
<keyword evidence="1" id="KW-0732">Signal</keyword>
<sequence length="626" mass="72155">MKHILLLAFVTCFYWANAQDKPNILWVTIEDTSPQFIGAYGNENASTPVIDKLAEEGVRFTNAFSTGTVCSPSRSTIITGVRTYEMGTGHHRSSFPIPDNIRGFPYYLKEHGYYVANNSKTDYNVANVQEFTKNTWHESSTTAGWWNKKDGQPFFSVFNFPESHQSRTMSMPYEWYLKNVLDHLPEEERIGENAFEMPPFYRDSPQMRKQFARVYNSIKLTDVRIGNLLEKLEKDNLRDDTIIIFYADHGEGIPRGKTNGINLGYRVPFIIWFPDKFKHLSPWGAGGVVSDELITFEDLAPTMISIAGGKLPDYLNGRILMGNDRDDPEDYVMLSSDRADNGPDLVRSVTDGTYIYSRNFMSFMPEIRYLNYVEIAEITQQMRGDLKKGLLNPMQEKLFAPRPAEFLFNIEKDIWETNNLVLSEDHQLILQKLRNKLEDKLLQARDIHFLPEYELEILSRVGTPYDYRLDSVNYPFREIYEAAALSGRKGESILANQLLLLKSENKFVRYWASTGLLVQEKNSLKKYTAQLHGFLEDDYDPVVINIATILYQNYNSKTAKDKLITYCNRANSHLALMTINNLLYVDDKEPFIDAVQKVAELSHHTQFVKDACKDFLHVTGILDYQK</sequence>
<dbReference type="EMBL" id="CP040710">
    <property type="protein sequence ID" value="QCW99523.1"/>
    <property type="molecule type" value="Genomic_DNA"/>
</dbReference>
<feature type="signal peptide" evidence="1">
    <location>
        <begin position="1"/>
        <end position="18"/>
    </location>
</feature>
<reference evidence="3 4" key="1">
    <citation type="submission" date="2019-05" db="EMBL/GenBank/DDBJ databases">
        <title>Genome sequencing of F202Z8.</title>
        <authorList>
            <person name="Kwon Y.M."/>
        </authorList>
    </citation>
    <scope>NUCLEOTIDE SEQUENCE [LARGE SCALE GENOMIC DNA]</scope>
    <source>
        <strain evidence="3 4">F202Z8</strain>
    </source>
</reference>
<proteinExistence type="predicted"/>
<protein>
    <submittedName>
        <fullName evidence="3">Sulfatase</fullName>
    </submittedName>
</protein>